<comment type="caution">
    <text evidence="1">The sequence shown here is derived from an EMBL/GenBank/DDBJ whole genome shotgun (WGS) entry which is preliminary data.</text>
</comment>
<reference evidence="1" key="2">
    <citation type="journal article" date="2024" name="Plant">
        <title>Genomic evolution and insights into agronomic trait innovations of Sesamum species.</title>
        <authorList>
            <person name="Miao H."/>
            <person name="Wang L."/>
            <person name="Qu L."/>
            <person name="Liu H."/>
            <person name="Sun Y."/>
            <person name="Le M."/>
            <person name="Wang Q."/>
            <person name="Wei S."/>
            <person name="Zheng Y."/>
            <person name="Lin W."/>
            <person name="Duan Y."/>
            <person name="Cao H."/>
            <person name="Xiong S."/>
            <person name="Wang X."/>
            <person name="Wei L."/>
            <person name="Li C."/>
            <person name="Ma Q."/>
            <person name="Ju M."/>
            <person name="Zhao R."/>
            <person name="Li G."/>
            <person name="Mu C."/>
            <person name="Tian Q."/>
            <person name="Mei H."/>
            <person name="Zhang T."/>
            <person name="Gao T."/>
            <person name="Zhang H."/>
        </authorList>
    </citation>
    <scope>NUCLEOTIDE SEQUENCE</scope>
    <source>
        <strain evidence="1">G02</strain>
    </source>
</reference>
<sequence>MLMLFKSPQDFFLASFISGLRQEIKTLVLALEPKDLQTAISLARHQESVVEAIAKRVSSELYKPYSDPEFAPVRLLTGAEMTARWERNLCYNCDEVYTPAHRCKNPQAYMLMTEEEEAAYYAEMGYGEEDLWGNPCKN</sequence>
<accession>A0AAW2V9H0</accession>
<evidence type="ECO:0000313" key="1">
    <source>
        <dbReference type="EMBL" id="KAL0425639.1"/>
    </source>
</evidence>
<organism evidence="1">
    <name type="scientific">Sesamum radiatum</name>
    <name type="common">Black benniseed</name>
    <dbReference type="NCBI Taxonomy" id="300843"/>
    <lineage>
        <taxon>Eukaryota</taxon>
        <taxon>Viridiplantae</taxon>
        <taxon>Streptophyta</taxon>
        <taxon>Embryophyta</taxon>
        <taxon>Tracheophyta</taxon>
        <taxon>Spermatophyta</taxon>
        <taxon>Magnoliopsida</taxon>
        <taxon>eudicotyledons</taxon>
        <taxon>Gunneridae</taxon>
        <taxon>Pentapetalae</taxon>
        <taxon>asterids</taxon>
        <taxon>lamiids</taxon>
        <taxon>Lamiales</taxon>
        <taxon>Pedaliaceae</taxon>
        <taxon>Sesamum</taxon>
    </lineage>
</organism>
<name>A0AAW2V9H0_SESRA</name>
<proteinExistence type="predicted"/>
<reference evidence="1" key="1">
    <citation type="submission" date="2020-06" db="EMBL/GenBank/DDBJ databases">
        <authorList>
            <person name="Li T."/>
            <person name="Hu X."/>
            <person name="Zhang T."/>
            <person name="Song X."/>
            <person name="Zhang H."/>
            <person name="Dai N."/>
            <person name="Sheng W."/>
            <person name="Hou X."/>
            <person name="Wei L."/>
        </authorList>
    </citation>
    <scope>NUCLEOTIDE SEQUENCE</scope>
    <source>
        <strain evidence="1">G02</strain>
        <tissue evidence="1">Leaf</tissue>
    </source>
</reference>
<dbReference type="AlphaFoldDB" id="A0AAW2V9H0"/>
<gene>
    <name evidence="1" type="ORF">Sradi_1098700</name>
</gene>
<protein>
    <submittedName>
        <fullName evidence="1">Uncharacterized protein</fullName>
    </submittedName>
</protein>
<dbReference type="EMBL" id="JACGWJ010000004">
    <property type="protein sequence ID" value="KAL0425639.1"/>
    <property type="molecule type" value="Genomic_DNA"/>
</dbReference>